<proteinExistence type="inferred from homology"/>
<dbReference type="RefSeq" id="WP_204725490.1">
    <property type="nucleotide sequence ID" value="NZ_JAVLSJ010000001.1"/>
</dbReference>
<organism evidence="8 9">
    <name type="scientific">Herbaspirillum huttiense subsp. lycopersici</name>
    <dbReference type="NCBI Taxonomy" id="3074428"/>
    <lineage>
        <taxon>Bacteria</taxon>
        <taxon>Pseudomonadati</taxon>
        <taxon>Pseudomonadota</taxon>
        <taxon>Betaproteobacteria</taxon>
        <taxon>Burkholderiales</taxon>
        <taxon>Oxalobacteraceae</taxon>
        <taxon>Herbaspirillum</taxon>
    </lineage>
</organism>
<sequence>MNPTTQELRGLTPLDYHLAVIDHLRTHEPEVWRWAAARTSHAEQRESLRTALLRNTYRIDQAAHPEIHATLDLARQRLGLNVEVPATLYQSAGTEMNASLVFVPGEVHLIVQGDLLARLSEQELLAVFGHELAHYVLWSQEEGAFLRAERILSDASAAPGAAASFSETWRRYALHTELFADHGAAIACGSPDPAISSLVKLNTGIRQVDAAAYLRQAAEVDAQQTGASEAASHPEVFMRARALQLWWEGSEELGPWLQQRLQGPLALRGLDLPGQHRLQGMTRGFLAHFFAGTELLSETVKAQIQLMFPDWHQDEPAVTPQAFAPEHADEPVRHYLTALMLDLALADPDQQEPVLLRAGVIAQALATLDHLHQLLKREAGFGKRELDRYKRQLAKEAAA</sequence>
<comment type="similarity">
    <text evidence="6">Belongs to the peptidase M48 family.</text>
</comment>
<dbReference type="Proteomes" id="UP001246576">
    <property type="component" value="Unassembled WGS sequence"/>
</dbReference>
<dbReference type="Gene3D" id="3.30.2010.10">
    <property type="entry name" value="Metalloproteases ('zincins'), catalytic domain"/>
    <property type="match status" value="1"/>
</dbReference>
<reference evidence="8" key="1">
    <citation type="submission" date="2023-09" db="EMBL/GenBank/DDBJ databases">
        <title>Description of first Herbaspirillum huttiense subsp. nephrolepsisexaltata and Herbaspirillum huttiense subsp. lycopersicon.</title>
        <authorList>
            <person name="Poudel M."/>
            <person name="Sharma A."/>
            <person name="Goss E."/>
            <person name="Tapia J.H."/>
            <person name="Harmon C.M."/>
            <person name="Jones J.B."/>
        </authorList>
    </citation>
    <scope>NUCLEOTIDE SEQUENCE</scope>
    <source>
        <strain evidence="8">SE1</strain>
    </source>
</reference>
<dbReference type="EMBL" id="JAVLSJ010000001">
    <property type="protein sequence ID" value="MDR9846605.1"/>
    <property type="molecule type" value="Genomic_DNA"/>
</dbReference>
<dbReference type="EC" id="3.4.24.-" evidence="8"/>
<keyword evidence="9" id="KW-1185">Reference proteome</keyword>
<keyword evidence="1 6" id="KW-0645">Protease</keyword>
<name>A0ABU2EFE9_9BURK</name>
<gene>
    <name evidence="8" type="ORF">RI048_00095</name>
</gene>
<protein>
    <submittedName>
        <fullName evidence="8">M48 family metalloprotease</fullName>
        <ecNumber evidence="8">3.4.24.-</ecNumber>
    </submittedName>
</protein>
<comment type="caution">
    <text evidence="8">The sequence shown here is derived from an EMBL/GenBank/DDBJ whole genome shotgun (WGS) entry which is preliminary data.</text>
</comment>
<keyword evidence="2" id="KW-0479">Metal-binding</keyword>
<evidence type="ECO:0000313" key="8">
    <source>
        <dbReference type="EMBL" id="MDR9846605.1"/>
    </source>
</evidence>
<dbReference type="Pfam" id="PF01435">
    <property type="entry name" value="Peptidase_M48"/>
    <property type="match status" value="1"/>
</dbReference>
<dbReference type="GO" id="GO:0008237">
    <property type="term" value="F:metallopeptidase activity"/>
    <property type="evidence" value="ECO:0007669"/>
    <property type="project" value="UniProtKB-KW"/>
</dbReference>
<evidence type="ECO:0000256" key="4">
    <source>
        <dbReference type="ARBA" id="ARBA00022833"/>
    </source>
</evidence>
<keyword evidence="4 6" id="KW-0862">Zinc</keyword>
<evidence type="ECO:0000259" key="7">
    <source>
        <dbReference type="Pfam" id="PF01435"/>
    </source>
</evidence>
<dbReference type="InterPro" id="IPR001915">
    <property type="entry name" value="Peptidase_M48"/>
</dbReference>
<evidence type="ECO:0000256" key="2">
    <source>
        <dbReference type="ARBA" id="ARBA00022723"/>
    </source>
</evidence>
<keyword evidence="3 6" id="KW-0378">Hydrolase</keyword>
<keyword evidence="5 6" id="KW-0482">Metalloprotease</keyword>
<evidence type="ECO:0000256" key="1">
    <source>
        <dbReference type="ARBA" id="ARBA00022670"/>
    </source>
</evidence>
<evidence type="ECO:0000256" key="3">
    <source>
        <dbReference type="ARBA" id="ARBA00022801"/>
    </source>
</evidence>
<evidence type="ECO:0000313" key="9">
    <source>
        <dbReference type="Proteomes" id="UP001246576"/>
    </source>
</evidence>
<evidence type="ECO:0000256" key="6">
    <source>
        <dbReference type="RuleBase" id="RU003983"/>
    </source>
</evidence>
<accession>A0ABU2EFE9</accession>
<comment type="cofactor">
    <cofactor evidence="6">
        <name>Zn(2+)</name>
        <dbReference type="ChEBI" id="CHEBI:29105"/>
    </cofactor>
    <text evidence="6">Binds 1 zinc ion per subunit.</text>
</comment>
<feature type="domain" description="Peptidase M48" evidence="7">
    <location>
        <begin position="87"/>
        <end position="136"/>
    </location>
</feature>
<evidence type="ECO:0000256" key="5">
    <source>
        <dbReference type="ARBA" id="ARBA00023049"/>
    </source>
</evidence>